<organism evidence="10 11">
    <name type="scientific">Aldrovandia affinis</name>
    <dbReference type="NCBI Taxonomy" id="143900"/>
    <lineage>
        <taxon>Eukaryota</taxon>
        <taxon>Metazoa</taxon>
        <taxon>Chordata</taxon>
        <taxon>Craniata</taxon>
        <taxon>Vertebrata</taxon>
        <taxon>Euteleostomi</taxon>
        <taxon>Actinopterygii</taxon>
        <taxon>Neopterygii</taxon>
        <taxon>Teleostei</taxon>
        <taxon>Notacanthiformes</taxon>
        <taxon>Halosauridae</taxon>
        <taxon>Aldrovandia</taxon>
    </lineage>
</organism>
<dbReference type="InterPro" id="IPR040259">
    <property type="entry name" value="Mesogenin/MesP"/>
</dbReference>
<dbReference type="AlphaFoldDB" id="A0AAD7TBH5"/>
<comment type="caution">
    <text evidence="10">The sequence shown here is derived from an EMBL/GenBank/DDBJ whole genome shotgun (WGS) entry which is preliminary data.</text>
</comment>
<evidence type="ECO:0000256" key="5">
    <source>
        <dbReference type="ARBA" id="ARBA00023125"/>
    </source>
</evidence>
<dbReference type="EMBL" id="JAINUG010000003">
    <property type="protein sequence ID" value="KAJ8417592.1"/>
    <property type="molecule type" value="Genomic_DNA"/>
</dbReference>
<dbReference type="PROSITE" id="PS50888">
    <property type="entry name" value="BHLH"/>
    <property type="match status" value="1"/>
</dbReference>
<keyword evidence="11" id="KW-1185">Reference proteome</keyword>
<dbReference type="GO" id="GO:0000981">
    <property type="term" value="F:DNA-binding transcription factor activity, RNA polymerase II-specific"/>
    <property type="evidence" value="ECO:0007669"/>
    <property type="project" value="TreeGrafter"/>
</dbReference>
<comment type="subcellular location">
    <subcellularLocation>
        <location evidence="1">Nucleus</location>
    </subcellularLocation>
</comment>
<feature type="compositionally biased region" description="Basic and acidic residues" evidence="8">
    <location>
        <begin position="99"/>
        <end position="109"/>
    </location>
</feature>
<dbReference type="GO" id="GO:0007219">
    <property type="term" value="P:Notch signaling pathway"/>
    <property type="evidence" value="ECO:0007669"/>
    <property type="project" value="UniProtKB-KW"/>
</dbReference>
<dbReference type="PANTHER" id="PTHR20937">
    <property type="entry name" value="IP14615P"/>
    <property type="match status" value="1"/>
</dbReference>
<keyword evidence="2" id="KW-0217">Developmental protein</keyword>
<dbReference type="InterPro" id="IPR036638">
    <property type="entry name" value="HLH_DNA-bd_sf"/>
</dbReference>
<keyword evidence="5" id="KW-0238">DNA-binding</keyword>
<feature type="compositionally biased region" description="Low complexity" evidence="8">
    <location>
        <begin position="11"/>
        <end position="41"/>
    </location>
</feature>
<protein>
    <recommendedName>
        <fullName evidence="9">BHLH domain-containing protein</fullName>
    </recommendedName>
</protein>
<evidence type="ECO:0000256" key="4">
    <source>
        <dbReference type="ARBA" id="ARBA00023015"/>
    </source>
</evidence>
<dbReference type="GO" id="GO:0046983">
    <property type="term" value="F:protein dimerization activity"/>
    <property type="evidence" value="ECO:0007669"/>
    <property type="project" value="InterPro"/>
</dbReference>
<keyword evidence="3" id="KW-0914">Notch signaling pathway</keyword>
<dbReference type="SUPFAM" id="SSF47459">
    <property type="entry name" value="HLH, helix-loop-helix DNA-binding domain"/>
    <property type="match status" value="1"/>
</dbReference>
<dbReference type="GO" id="GO:0000978">
    <property type="term" value="F:RNA polymerase II cis-regulatory region sequence-specific DNA binding"/>
    <property type="evidence" value="ECO:0007669"/>
    <property type="project" value="TreeGrafter"/>
</dbReference>
<dbReference type="GO" id="GO:0005634">
    <property type="term" value="C:nucleus"/>
    <property type="evidence" value="ECO:0007669"/>
    <property type="project" value="UniProtKB-SubCell"/>
</dbReference>
<dbReference type="Gene3D" id="4.10.280.10">
    <property type="entry name" value="Helix-loop-helix DNA-binding domain"/>
    <property type="match status" value="1"/>
</dbReference>
<evidence type="ECO:0000259" key="9">
    <source>
        <dbReference type="PROSITE" id="PS50888"/>
    </source>
</evidence>
<feature type="domain" description="BHLH" evidence="9">
    <location>
        <begin position="99"/>
        <end position="153"/>
    </location>
</feature>
<evidence type="ECO:0000313" key="11">
    <source>
        <dbReference type="Proteomes" id="UP001221898"/>
    </source>
</evidence>
<keyword evidence="6" id="KW-0804">Transcription</keyword>
<dbReference type="FunFam" id="4.10.280.10:FF:000047">
    <property type="entry name" value="mesoderm posterior protein 1"/>
    <property type="match status" value="1"/>
</dbReference>
<evidence type="ECO:0000256" key="7">
    <source>
        <dbReference type="ARBA" id="ARBA00023242"/>
    </source>
</evidence>
<name>A0AAD7TBH5_9TELE</name>
<sequence length="273" mass="29660">MDISAPLLSYSAQHQWSSQSSGSDSEFYCMSSPEASSPASPVGYGFLSPCPLRGSMPGVPSGHLGGPRASVSISPSPYPPTGTPAGGKVRRNRSKNPSKQRESASEKEKLRMRDLTKALHHLRTYLPPSVAPAGQTLTKIETLRLAISYIAHLSSQLDPGEGPPSLGMEMDATVPQKRPEIQGCFRYASVSEFWGPRAGQYEDLFVPEDRPLLDMGLECSRFSTMLELSAQDCLFSSSAYSLLQSPECAGTAPSCQVYSKDMGRQMDLQDFWI</sequence>
<dbReference type="GO" id="GO:0001707">
    <property type="term" value="P:mesoderm formation"/>
    <property type="evidence" value="ECO:0007669"/>
    <property type="project" value="TreeGrafter"/>
</dbReference>
<reference evidence="10" key="1">
    <citation type="journal article" date="2023" name="Science">
        <title>Genome structures resolve the early diversification of teleost fishes.</title>
        <authorList>
            <person name="Parey E."/>
            <person name="Louis A."/>
            <person name="Montfort J."/>
            <person name="Bouchez O."/>
            <person name="Roques C."/>
            <person name="Iampietro C."/>
            <person name="Lluch J."/>
            <person name="Castinel A."/>
            <person name="Donnadieu C."/>
            <person name="Desvignes T."/>
            <person name="Floi Bucao C."/>
            <person name="Jouanno E."/>
            <person name="Wen M."/>
            <person name="Mejri S."/>
            <person name="Dirks R."/>
            <person name="Jansen H."/>
            <person name="Henkel C."/>
            <person name="Chen W.J."/>
            <person name="Zahm M."/>
            <person name="Cabau C."/>
            <person name="Klopp C."/>
            <person name="Thompson A.W."/>
            <person name="Robinson-Rechavi M."/>
            <person name="Braasch I."/>
            <person name="Lecointre G."/>
            <person name="Bobe J."/>
            <person name="Postlethwait J.H."/>
            <person name="Berthelot C."/>
            <person name="Roest Crollius H."/>
            <person name="Guiguen Y."/>
        </authorList>
    </citation>
    <scope>NUCLEOTIDE SEQUENCE</scope>
    <source>
        <strain evidence="10">NC1722</strain>
    </source>
</reference>
<proteinExistence type="predicted"/>
<feature type="region of interest" description="Disordered" evidence="8">
    <location>
        <begin position="11"/>
        <end position="42"/>
    </location>
</feature>
<feature type="compositionally biased region" description="Basic residues" evidence="8">
    <location>
        <begin position="88"/>
        <end position="98"/>
    </location>
</feature>
<keyword evidence="4" id="KW-0805">Transcription regulation</keyword>
<evidence type="ECO:0000256" key="3">
    <source>
        <dbReference type="ARBA" id="ARBA00022976"/>
    </source>
</evidence>
<dbReference type="Pfam" id="PF00010">
    <property type="entry name" value="HLH"/>
    <property type="match status" value="1"/>
</dbReference>
<keyword evidence="7" id="KW-0539">Nucleus</keyword>
<evidence type="ECO:0000256" key="8">
    <source>
        <dbReference type="SAM" id="MobiDB-lite"/>
    </source>
</evidence>
<feature type="region of interest" description="Disordered" evidence="8">
    <location>
        <begin position="58"/>
        <end position="109"/>
    </location>
</feature>
<evidence type="ECO:0000256" key="1">
    <source>
        <dbReference type="ARBA" id="ARBA00004123"/>
    </source>
</evidence>
<dbReference type="SMART" id="SM00353">
    <property type="entry name" value="HLH"/>
    <property type="match status" value="1"/>
</dbReference>
<dbReference type="PANTHER" id="PTHR20937:SF18">
    <property type="entry name" value="BHLH TRANSCRIPTION FACTOR MESP-B-RELATED"/>
    <property type="match status" value="1"/>
</dbReference>
<dbReference type="GO" id="GO:0003007">
    <property type="term" value="P:heart morphogenesis"/>
    <property type="evidence" value="ECO:0007669"/>
    <property type="project" value="TreeGrafter"/>
</dbReference>
<evidence type="ECO:0000256" key="2">
    <source>
        <dbReference type="ARBA" id="ARBA00022473"/>
    </source>
</evidence>
<evidence type="ECO:0000313" key="10">
    <source>
        <dbReference type="EMBL" id="KAJ8417592.1"/>
    </source>
</evidence>
<evidence type="ECO:0000256" key="6">
    <source>
        <dbReference type="ARBA" id="ARBA00023163"/>
    </source>
</evidence>
<dbReference type="GO" id="GO:0032525">
    <property type="term" value="P:somite rostral/caudal axis specification"/>
    <property type="evidence" value="ECO:0007669"/>
    <property type="project" value="TreeGrafter"/>
</dbReference>
<accession>A0AAD7TBH5</accession>
<gene>
    <name evidence="10" type="ORF">AAFF_G00224350</name>
</gene>
<dbReference type="Proteomes" id="UP001221898">
    <property type="component" value="Unassembled WGS sequence"/>
</dbReference>
<dbReference type="InterPro" id="IPR011598">
    <property type="entry name" value="bHLH_dom"/>
</dbReference>